<proteinExistence type="predicted"/>
<dbReference type="InterPro" id="IPR036894">
    <property type="entry name" value="YbaB-like_sf"/>
</dbReference>
<gene>
    <name evidence="1" type="ORF">ACFFV7_46425</name>
</gene>
<keyword evidence="2" id="KW-1185">Reference proteome</keyword>
<sequence>MNDEFRLTIEGLAKEYNRQAGELRAAYGRLSELTGTAESADRLVRVTVGPRGQVQEIELDPRVYRKLAPSQLSREILQQIGAATEQVADLTKELMAPFMPEGLPLEEVLGEGASIDAFLPRPVELPAEDGDVRG</sequence>
<dbReference type="RefSeq" id="WP_189647712.1">
    <property type="nucleotide sequence ID" value="NZ_BMRC01000005.1"/>
</dbReference>
<accession>A0ABV5IVT3</accession>
<dbReference type="SUPFAM" id="SSF82607">
    <property type="entry name" value="YbaB-like"/>
    <property type="match status" value="1"/>
</dbReference>
<evidence type="ECO:0000313" key="2">
    <source>
        <dbReference type="Proteomes" id="UP001589647"/>
    </source>
</evidence>
<organism evidence="1 2">
    <name type="scientific">Nonomuraea spiralis</name>
    <dbReference type="NCBI Taxonomy" id="46182"/>
    <lineage>
        <taxon>Bacteria</taxon>
        <taxon>Bacillati</taxon>
        <taxon>Actinomycetota</taxon>
        <taxon>Actinomycetes</taxon>
        <taxon>Streptosporangiales</taxon>
        <taxon>Streptosporangiaceae</taxon>
        <taxon>Nonomuraea</taxon>
    </lineage>
</organism>
<protein>
    <submittedName>
        <fullName evidence="1">YbaB/EbfC family nucleoid-associated protein</fullName>
    </submittedName>
</protein>
<dbReference type="EMBL" id="JBHMEI010000078">
    <property type="protein sequence ID" value="MFB9208688.1"/>
    <property type="molecule type" value="Genomic_DNA"/>
</dbReference>
<evidence type="ECO:0000313" key="1">
    <source>
        <dbReference type="EMBL" id="MFB9208688.1"/>
    </source>
</evidence>
<dbReference type="Proteomes" id="UP001589647">
    <property type="component" value="Unassembled WGS sequence"/>
</dbReference>
<name>A0ABV5IVT3_9ACTN</name>
<comment type="caution">
    <text evidence="1">The sequence shown here is derived from an EMBL/GenBank/DDBJ whole genome shotgun (WGS) entry which is preliminary data.</text>
</comment>
<reference evidence="1 2" key="1">
    <citation type="submission" date="2024-09" db="EMBL/GenBank/DDBJ databases">
        <authorList>
            <person name="Sun Q."/>
            <person name="Mori K."/>
        </authorList>
    </citation>
    <scope>NUCLEOTIDE SEQUENCE [LARGE SCALE GENOMIC DNA]</scope>
    <source>
        <strain evidence="1 2">CCM 3426</strain>
    </source>
</reference>
<dbReference type="Gene3D" id="3.30.1310.10">
    <property type="entry name" value="Nucleoid-associated protein YbaB-like domain"/>
    <property type="match status" value="1"/>
</dbReference>
<dbReference type="InterPro" id="IPR004401">
    <property type="entry name" value="YbaB/EbfC"/>
</dbReference>
<dbReference type="Pfam" id="PF02575">
    <property type="entry name" value="YbaB_DNA_bd"/>
    <property type="match status" value="1"/>
</dbReference>